<feature type="domain" description="Methyltransferase FkbM" evidence="1">
    <location>
        <begin position="81"/>
        <end position="242"/>
    </location>
</feature>
<dbReference type="InterPro" id="IPR029063">
    <property type="entry name" value="SAM-dependent_MTases_sf"/>
</dbReference>
<dbReference type="InterPro" id="IPR052514">
    <property type="entry name" value="SAM-dependent_MTase"/>
</dbReference>
<proteinExistence type="predicted"/>
<dbReference type="GO" id="GO:0008168">
    <property type="term" value="F:methyltransferase activity"/>
    <property type="evidence" value="ECO:0007669"/>
    <property type="project" value="UniProtKB-KW"/>
</dbReference>
<evidence type="ECO:0000259" key="1">
    <source>
        <dbReference type="Pfam" id="PF05050"/>
    </source>
</evidence>
<accession>A0A974PMC7</accession>
<keyword evidence="3" id="KW-1185">Reference proteome</keyword>
<organism evidence="2 3">
    <name type="scientific">Xanthobacter dioxanivorans</name>
    <dbReference type="NCBI Taxonomy" id="2528964"/>
    <lineage>
        <taxon>Bacteria</taxon>
        <taxon>Pseudomonadati</taxon>
        <taxon>Pseudomonadota</taxon>
        <taxon>Alphaproteobacteria</taxon>
        <taxon>Hyphomicrobiales</taxon>
        <taxon>Xanthobacteraceae</taxon>
        <taxon>Xanthobacter</taxon>
    </lineage>
</organism>
<protein>
    <submittedName>
        <fullName evidence="2">FkbM family methyltransferase</fullName>
    </submittedName>
</protein>
<dbReference type="GO" id="GO:0032259">
    <property type="term" value="P:methylation"/>
    <property type="evidence" value="ECO:0007669"/>
    <property type="project" value="UniProtKB-KW"/>
</dbReference>
<gene>
    <name evidence="2" type="ORF">EZH22_23645</name>
</gene>
<name>A0A974PMC7_9HYPH</name>
<dbReference type="NCBIfam" id="TIGR01444">
    <property type="entry name" value="fkbM_fam"/>
    <property type="match status" value="1"/>
</dbReference>
<dbReference type="PANTHER" id="PTHR34203:SF15">
    <property type="entry name" value="SLL1173 PROTEIN"/>
    <property type="match status" value="1"/>
</dbReference>
<dbReference type="Proteomes" id="UP000596427">
    <property type="component" value="Chromosome"/>
</dbReference>
<reference evidence="2 3" key="1">
    <citation type="submission" date="2020-10" db="EMBL/GenBank/DDBJ databases">
        <title>Degradation of 1,4-Dioxane by Xanthobacter sp. YN2, via a Novel Group-2 Soluble Di-Iron Monooxygenase.</title>
        <authorList>
            <person name="Ma F."/>
            <person name="Wang Y."/>
            <person name="Yang J."/>
            <person name="Guo H."/>
            <person name="Su D."/>
            <person name="Yu L."/>
        </authorList>
    </citation>
    <scope>NUCLEOTIDE SEQUENCE [LARGE SCALE GENOMIC DNA]</scope>
    <source>
        <strain evidence="2 3">YN2</strain>
    </source>
</reference>
<sequence length="277" mass="31143">MNIVRAASRILMRFPNLNKALRDTREQMHLKSLKWGRVPGYNFKILGGGWLVAGVHGEDMHELRELEIVGKYLGTADYFIDIGANSGIFSCLSASYGIKCFAFEPMPANLKILLTNIRENNFNRLVEVFPLAVSSEVDILPIFNRGQGASLTRGWGGGDTTDCIFVPTNTLDGVLWSRVREKNVVLKIDVEGAEYSVLSGASNILSRKPPLLLELSLMRNHPNGFNPNFERVFQLLWSYGYSASIVDEKRTPVSEEMVSEWVNSRDIDIGTENFFFE</sequence>
<keyword evidence="2" id="KW-0489">Methyltransferase</keyword>
<dbReference type="RefSeq" id="WP_203192848.1">
    <property type="nucleotide sequence ID" value="NZ_CP063362.1"/>
</dbReference>
<dbReference type="SUPFAM" id="SSF53335">
    <property type="entry name" value="S-adenosyl-L-methionine-dependent methyltransferases"/>
    <property type="match status" value="1"/>
</dbReference>
<dbReference type="InterPro" id="IPR006342">
    <property type="entry name" value="FkbM_mtfrase"/>
</dbReference>
<dbReference type="EMBL" id="CP063362">
    <property type="protein sequence ID" value="QRG05973.1"/>
    <property type="molecule type" value="Genomic_DNA"/>
</dbReference>
<dbReference type="PANTHER" id="PTHR34203">
    <property type="entry name" value="METHYLTRANSFERASE, FKBM FAMILY PROTEIN"/>
    <property type="match status" value="1"/>
</dbReference>
<dbReference type="KEGG" id="xdi:EZH22_23645"/>
<dbReference type="AlphaFoldDB" id="A0A974PMC7"/>
<keyword evidence="2" id="KW-0808">Transferase</keyword>
<dbReference type="Gene3D" id="3.40.50.150">
    <property type="entry name" value="Vaccinia Virus protein VP39"/>
    <property type="match status" value="1"/>
</dbReference>
<evidence type="ECO:0000313" key="2">
    <source>
        <dbReference type="EMBL" id="QRG05973.1"/>
    </source>
</evidence>
<evidence type="ECO:0000313" key="3">
    <source>
        <dbReference type="Proteomes" id="UP000596427"/>
    </source>
</evidence>
<dbReference type="Pfam" id="PF05050">
    <property type="entry name" value="Methyltransf_21"/>
    <property type="match status" value="1"/>
</dbReference>